<evidence type="ECO:0000313" key="2">
    <source>
        <dbReference type="Proteomes" id="UP001595843"/>
    </source>
</evidence>
<keyword evidence="2" id="KW-1185">Reference proteome</keyword>
<dbReference type="EMBL" id="JBHSAP010000015">
    <property type="protein sequence ID" value="MFC4077344.1"/>
    <property type="molecule type" value="Genomic_DNA"/>
</dbReference>
<gene>
    <name evidence="1" type="ORF">ACFOUO_11090</name>
</gene>
<comment type="caution">
    <text evidence="1">The sequence shown here is derived from an EMBL/GenBank/DDBJ whole genome shotgun (WGS) entry which is preliminary data.</text>
</comment>
<accession>A0ABV8JFJ6</accession>
<proteinExistence type="predicted"/>
<reference evidence="2" key="1">
    <citation type="journal article" date="2019" name="Int. J. Syst. Evol. Microbiol.">
        <title>The Global Catalogue of Microorganisms (GCM) 10K type strain sequencing project: providing services to taxonomists for standard genome sequencing and annotation.</title>
        <authorList>
            <consortium name="The Broad Institute Genomics Platform"/>
            <consortium name="The Broad Institute Genome Sequencing Center for Infectious Disease"/>
            <person name="Wu L."/>
            <person name="Ma J."/>
        </authorList>
    </citation>
    <scope>NUCLEOTIDE SEQUENCE [LARGE SCALE GENOMIC DNA]</scope>
    <source>
        <strain evidence="2">IBRC-M 10813</strain>
    </source>
</reference>
<dbReference type="RefSeq" id="WP_380705156.1">
    <property type="nucleotide sequence ID" value="NZ_JBHSAP010000015.1"/>
</dbReference>
<protein>
    <submittedName>
        <fullName evidence="1">Uncharacterized protein</fullName>
    </submittedName>
</protein>
<sequence>MWMNTLILVLLLAGTGLLTAGNKLGAVINLVAVVMAIFVLKKRGKLKQ</sequence>
<name>A0ABV8JFJ6_9BACL</name>
<dbReference type="Proteomes" id="UP001595843">
    <property type="component" value="Unassembled WGS sequence"/>
</dbReference>
<organism evidence="1 2">
    <name type="scientific">Salinithrix halophila</name>
    <dbReference type="NCBI Taxonomy" id="1485204"/>
    <lineage>
        <taxon>Bacteria</taxon>
        <taxon>Bacillati</taxon>
        <taxon>Bacillota</taxon>
        <taxon>Bacilli</taxon>
        <taxon>Bacillales</taxon>
        <taxon>Thermoactinomycetaceae</taxon>
        <taxon>Salinithrix</taxon>
    </lineage>
</organism>
<evidence type="ECO:0000313" key="1">
    <source>
        <dbReference type="EMBL" id="MFC4077344.1"/>
    </source>
</evidence>